<dbReference type="GO" id="GO:0005829">
    <property type="term" value="C:cytosol"/>
    <property type="evidence" value="ECO:0007669"/>
    <property type="project" value="TreeGrafter"/>
</dbReference>
<reference evidence="4 5" key="1">
    <citation type="submission" date="2024-02" db="EMBL/GenBank/DDBJ databases">
        <title>Chromosome-scale genome assembly of the rough periwinkle Littorina saxatilis.</title>
        <authorList>
            <person name="De Jode A."/>
            <person name="Faria R."/>
            <person name="Formenti G."/>
            <person name="Sims Y."/>
            <person name="Smith T.P."/>
            <person name="Tracey A."/>
            <person name="Wood J.M.D."/>
            <person name="Zagrodzka Z.B."/>
            <person name="Johannesson K."/>
            <person name="Butlin R.K."/>
            <person name="Leder E.H."/>
        </authorList>
    </citation>
    <scope>NUCLEOTIDE SEQUENCE [LARGE SCALE GENOMIC DNA]</scope>
    <source>
        <strain evidence="4">Snail1</strain>
        <tissue evidence="4">Muscle</tissue>
    </source>
</reference>
<evidence type="ECO:0000313" key="5">
    <source>
        <dbReference type="Proteomes" id="UP001374579"/>
    </source>
</evidence>
<dbReference type="SUPFAM" id="SSF49764">
    <property type="entry name" value="HSP20-like chaperones"/>
    <property type="match status" value="1"/>
</dbReference>
<sequence>MAASTKSGSGDASALHPHLEWAQRRDRVWLTVILENCQNPTYELKEKTFFFKGKGGTENLDHEITLELYGEIDPEKSTCKKTDRQLFFTIMKKDGTASYWPRLTKEQKKLHFLKTDFSRWRDEDDSEEEVEEKEDFNLDEMMNSMGGMGGFNGADLGGPAEEQEDSDDEELPDLQ</sequence>
<dbReference type="Proteomes" id="UP001374579">
    <property type="component" value="Unassembled WGS sequence"/>
</dbReference>
<accession>A0AAN9BPM3</accession>
<feature type="domain" description="CS" evidence="3">
    <location>
        <begin position="14"/>
        <end position="104"/>
    </location>
</feature>
<dbReference type="Gene3D" id="2.60.40.790">
    <property type="match status" value="1"/>
</dbReference>
<evidence type="ECO:0000259" key="3">
    <source>
        <dbReference type="PROSITE" id="PS51203"/>
    </source>
</evidence>
<feature type="compositionally biased region" description="Gly residues" evidence="2">
    <location>
        <begin position="146"/>
        <end position="156"/>
    </location>
</feature>
<dbReference type="InterPro" id="IPR008978">
    <property type="entry name" value="HSP20-like_chaperone"/>
</dbReference>
<dbReference type="InterPro" id="IPR007052">
    <property type="entry name" value="CS_dom"/>
</dbReference>
<feature type="region of interest" description="Disordered" evidence="2">
    <location>
        <begin position="121"/>
        <end position="175"/>
    </location>
</feature>
<evidence type="ECO:0000256" key="2">
    <source>
        <dbReference type="SAM" id="MobiDB-lite"/>
    </source>
</evidence>
<dbReference type="GO" id="GO:0006457">
    <property type="term" value="P:protein folding"/>
    <property type="evidence" value="ECO:0007669"/>
    <property type="project" value="TreeGrafter"/>
</dbReference>
<dbReference type="PANTHER" id="PTHR22932">
    <property type="entry name" value="TELOMERASE-BINDING PROTEIN P23 HSP90 CO-CHAPERONE"/>
    <property type="match status" value="1"/>
</dbReference>
<feature type="compositionally biased region" description="Acidic residues" evidence="2">
    <location>
        <begin position="161"/>
        <end position="175"/>
    </location>
</feature>
<organism evidence="4 5">
    <name type="scientific">Littorina saxatilis</name>
    <dbReference type="NCBI Taxonomy" id="31220"/>
    <lineage>
        <taxon>Eukaryota</taxon>
        <taxon>Metazoa</taxon>
        <taxon>Spiralia</taxon>
        <taxon>Lophotrochozoa</taxon>
        <taxon>Mollusca</taxon>
        <taxon>Gastropoda</taxon>
        <taxon>Caenogastropoda</taxon>
        <taxon>Littorinimorpha</taxon>
        <taxon>Littorinoidea</taxon>
        <taxon>Littorinidae</taxon>
        <taxon>Littorina</taxon>
    </lineage>
</organism>
<keyword evidence="5" id="KW-1185">Reference proteome</keyword>
<dbReference type="AlphaFoldDB" id="A0AAN9BPM3"/>
<dbReference type="FunFam" id="2.60.40.790:FF:000013">
    <property type="entry name" value="Very-long-chain (3R)-3-hydroxyacyl-CoA dehydratase"/>
    <property type="match status" value="1"/>
</dbReference>
<comment type="caution">
    <text evidence="4">The sequence shown here is derived from an EMBL/GenBank/DDBJ whole genome shotgun (WGS) entry which is preliminary data.</text>
</comment>
<dbReference type="GO" id="GO:0051879">
    <property type="term" value="F:Hsp90 protein binding"/>
    <property type="evidence" value="ECO:0007669"/>
    <property type="project" value="InterPro"/>
</dbReference>
<feature type="compositionally biased region" description="Acidic residues" evidence="2">
    <location>
        <begin position="123"/>
        <end position="138"/>
    </location>
</feature>
<dbReference type="GO" id="GO:0051087">
    <property type="term" value="F:protein-folding chaperone binding"/>
    <property type="evidence" value="ECO:0007669"/>
    <property type="project" value="TreeGrafter"/>
</dbReference>
<name>A0AAN9BPM3_9CAEN</name>
<proteinExistence type="inferred from homology"/>
<dbReference type="EMBL" id="JBAMIC010000003">
    <property type="protein sequence ID" value="KAK7109853.1"/>
    <property type="molecule type" value="Genomic_DNA"/>
</dbReference>
<comment type="similarity">
    <text evidence="1">Belongs to the p23/wos2 family.</text>
</comment>
<dbReference type="GO" id="GO:0051131">
    <property type="term" value="P:chaperone-mediated protein complex assembly"/>
    <property type="evidence" value="ECO:0007669"/>
    <property type="project" value="TreeGrafter"/>
</dbReference>
<dbReference type="PROSITE" id="PS51203">
    <property type="entry name" value="CS"/>
    <property type="match status" value="1"/>
</dbReference>
<evidence type="ECO:0000313" key="4">
    <source>
        <dbReference type="EMBL" id="KAK7109853.1"/>
    </source>
</evidence>
<evidence type="ECO:0000256" key="1">
    <source>
        <dbReference type="ARBA" id="ARBA00025733"/>
    </source>
</evidence>
<dbReference type="CDD" id="cd06465">
    <property type="entry name" value="p23_hB-ind1_like"/>
    <property type="match status" value="1"/>
</dbReference>
<dbReference type="GO" id="GO:0005634">
    <property type="term" value="C:nucleus"/>
    <property type="evidence" value="ECO:0007669"/>
    <property type="project" value="TreeGrafter"/>
</dbReference>
<gene>
    <name evidence="4" type="ORF">V1264_013824</name>
</gene>
<dbReference type="Pfam" id="PF04969">
    <property type="entry name" value="CS"/>
    <property type="match status" value="1"/>
</dbReference>
<dbReference type="InterPro" id="IPR045250">
    <property type="entry name" value="p23-like"/>
</dbReference>
<protein>
    <recommendedName>
        <fullName evidence="3">CS domain-containing protein</fullName>
    </recommendedName>
</protein>
<dbReference type="PANTHER" id="PTHR22932:SF1">
    <property type="entry name" value="CO-CHAPERONE PROTEIN DAF-41"/>
    <property type="match status" value="1"/>
</dbReference>